<sequence>MDDRSSDHAYSKGYALRTPRGTILPHTFRRTPAEAVATIFGDDEGLWDSARLEGMSCDLVYARVFIPRFFPSVAPKSEETAGAQ</sequence>
<evidence type="ECO:0000313" key="2">
    <source>
        <dbReference type="Proteomes" id="UP001549047"/>
    </source>
</evidence>
<dbReference type="Proteomes" id="UP001549047">
    <property type="component" value="Unassembled WGS sequence"/>
</dbReference>
<keyword evidence="2" id="KW-1185">Reference proteome</keyword>
<name>A0ABV2IVR7_9HYPH</name>
<organism evidence="1 2">
    <name type="scientific">Rhizobium aquaticum</name>
    <dbReference type="NCBI Taxonomy" id="1549636"/>
    <lineage>
        <taxon>Bacteria</taxon>
        <taxon>Pseudomonadati</taxon>
        <taxon>Pseudomonadota</taxon>
        <taxon>Alphaproteobacteria</taxon>
        <taxon>Hyphomicrobiales</taxon>
        <taxon>Rhizobiaceae</taxon>
        <taxon>Rhizobium/Agrobacterium group</taxon>
        <taxon>Rhizobium</taxon>
    </lineage>
</organism>
<evidence type="ECO:0000313" key="1">
    <source>
        <dbReference type="EMBL" id="MET3611764.1"/>
    </source>
</evidence>
<comment type="caution">
    <text evidence="1">The sequence shown here is derived from an EMBL/GenBank/DDBJ whole genome shotgun (WGS) entry which is preliminary data.</text>
</comment>
<dbReference type="EMBL" id="JBEPMB010000001">
    <property type="protein sequence ID" value="MET3611764.1"/>
    <property type="molecule type" value="Genomic_DNA"/>
</dbReference>
<dbReference type="RefSeq" id="WP_354554012.1">
    <property type="nucleotide sequence ID" value="NZ_JBEPMB010000001.1"/>
</dbReference>
<proteinExistence type="predicted"/>
<protein>
    <submittedName>
        <fullName evidence="1">Uncharacterized protein</fullName>
    </submittedName>
</protein>
<reference evidence="1 2" key="1">
    <citation type="submission" date="2024-06" db="EMBL/GenBank/DDBJ databases">
        <title>Genomic Encyclopedia of Type Strains, Phase IV (KMG-IV): sequencing the most valuable type-strain genomes for metagenomic binning, comparative biology and taxonomic classification.</title>
        <authorList>
            <person name="Goeker M."/>
        </authorList>
    </citation>
    <scope>NUCLEOTIDE SEQUENCE [LARGE SCALE GENOMIC DNA]</scope>
    <source>
        <strain evidence="1 2">DSM 29780</strain>
    </source>
</reference>
<gene>
    <name evidence="1" type="ORF">ABID16_000069</name>
</gene>
<accession>A0ABV2IVR7</accession>